<dbReference type="RefSeq" id="WP_030040453.1">
    <property type="nucleotide sequence ID" value="NZ_KL575599.1"/>
</dbReference>
<protein>
    <submittedName>
        <fullName evidence="1">Uncharacterized protein</fullName>
    </submittedName>
</protein>
<evidence type="ECO:0000313" key="2">
    <source>
        <dbReference type="Proteomes" id="UP000037251"/>
    </source>
</evidence>
<dbReference type="EMBL" id="LGUS01000176">
    <property type="protein sequence ID" value="KOG33023.1"/>
    <property type="molecule type" value="Genomic_DNA"/>
</dbReference>
<dbReference type="Proteomes" id="UP000037251">
    <property type="component" value="Unassembled WGS sequence"/>
</dbReference>
<proteinExistence type="predicted"/>
<gene>
    <name evidence="1" type="ORF">ADK37_24375</name>
</gene>
<dbReference type="PATRIC" id="fig|67356.5.peg.5192"/>
<dbReference type="AlphaFoldDB" id="A0A0L8L482"/>
<dbReference type="OrthoDB" id="4236587at2"/>
<reference evidence="2" key="1">
    <citation type="submission" date="2015-07" db="EMBL/GenBank/DDBJ databases">
        <authorList>
            <person name="Ju K.-S."/>
            <person name="Doroghazi J.R."/>
            <person name="Metcalf W.W."/>
        </authorList>
    </citation>
    <scope>NUCLEOTIDE SEQUENCE [LARGE SCALE GENOMIC DNA]</scope>
    <source>
        <strain evidence="2">NRRL 2290</strain>
    </source>
</reference>
<name>A0A0L8L482_9ACTN</name>
<keyword evidence="2" id="KW-1185">Reference proteome</keyword>
<accession>A0A0L8L482</accession>
<sequence length="101" mass="10725">MTADAVEKLLADVRGTLARAGFEVASARDEGSPGLRVRRETDSVMVVWVPGSELDPAGREDAEFEGIRAALRSALLAVLTQAGHAVQVDRVSGDVRVRLLA</sequence>
<comment type="caution">
    <text evidence="1">The sequence shown here is derived from an EMBL/GenBank/DDBJ whole genome shotgun (WGS) entry which is preliminary data.</text>
</comment>
<organism evidence="1 2">
    <name type="scientific">Streptomyces resistomycificus</name>
    <dbReference type="NCBI Taxonomy" id="67356"/>
    <lineage>
        <taxon>Bacteria</taxon>
        <taxon>Bacillati</taxon>
        <taxon>Actinomycetota</taxon>
        <taxon>Actinomycetes</taxon>
        <taxon>Kitasatosporales</taxon>
        <taxon>Streptomycetaceae</taxon>
        <taxon>Streptomyces</taxon>
        <taxon>Streptomyces aurantiacus group</taxon>
    </lineage>
</organism>
<evidence type="ECO:0000313" key="1">
    <source>
        <dbReference type="EMBL" id="KOG33023.1"/>
    </source>
</evidence>